<dbReference type="InterPro" id="IPR011043">
    <property type="entry name" value="Gal_Oxase/kelch_b-propeller"/>
</dbReference>
<evidence type="ECO:0000256" key="2">
    <source>
        <dbReference type="SAM" id="SignalP"/>
    </source>
</evidence>
<name>A0A5B6URF3_9ROSI</name>
<sequence length="880" mass="98399">MAAPSFIFSILLLLLQLLFASLPHHRTLTSAANGSWQLLQKSIGISAMHMQLLRNDRVIMFDRTDFGPSNLSLPTGKCRNDPTDTALQVDCTAHSVEYDVFANKFRALTVQTDVWCSSGAIMPDGNLFQTGGFNDGERRVRVFNPCRTCDWNEIPNGLTAKRWYASNHILPDGRQIIVGGRGQFNYEFIPKNIGRDPVLSPVLYQPDNNIGSRFEVQNPTTIPRMYHSTAALLRDGRVLVGGSNPHAFYNFTGVLFPTELSLEAFSPAYLDAKFDKLRPTIIAPKSMSGIRYRKKYTIQVVINSDKVDESSMSVTIFAPAFNTHSFSMNQRLLVLENEKVTAVGNSMYNVEATMPKSGNLAPSGFYLLYVVHQVGDAFYNFTGVLFPTELSLEVFSQAYLDAKFDKLRPTIVAPKSMLGIQYKKKYTIQVVINSEKVDESLMSIIMFAPAFNTHSVSMNQRLLVLGNDKVTAVGYSTYNVEATMPRSGNVASLGFYSMFVVHQDIWVSHYTLTFAADGSWQILQKKSIGISTMHMQLVRNDRVIMFDRTDFGPPNLSLPNGKYRNNPTNMTLQVDCIAHSVEYDVFANKFRALTVQTDVWCSAGAIMPNGNLFQTGGFNDGERKVRVFSLCRTCDWNEIPNGLTAKRWYASNHILPDGRQIIIGGRGQINYKFIPKNTVTNKINLPFLSETNDKGIKNNLKPFVLFNVDGNLFIFANNRAILFDYVNNIVVKKYPMISAVNLEAIRALNLKATAIEAKVLVCGGAPKGSYLQSLKARVMGDMILLPNDNVLFINDAGQDPVLSLVLYQPDNNIGSRFQVQNRTTIPRIYHSTTALLRDGRVLVSGSNPYAFYNFTGILFPTELSLEAFSPAYLDTKFDKL</sequence>
<dbReference type="PANTHER" id="PTHR32208:SF62">
    <property type="entry name" value="OXIDASE, PUTATIVE, EXPRESSED-RELATED"/>
    <property type="match status" value="1"/>
</dbReference>
<accession>A0A5B6URF3</accession>
<evidence type="ECO:0000259" key="4">
    <source>
        <dbReference type="Pfam" id="PF09118"/>
    </source>
</evidence>
<keyword evidence="1 2" id="KW-0732">Signal</keyword>
<feature type="domain" description="Glyoxal oxidase N-terminal" evidence="3">
    <location>
        <begin position="533"/>
        <end position="773"/>
    </location>
</feature>
<protein>
    <submittedName>
        <fullName evidence="5">WSC domain-containing protein</fullName>
    </submittedName>
</protein>
<organism evidence="5 6">
    <name type="scientific">Gossypium australe</name>
    <dbReference type="NCBI Taxonomy" id="47621"/>
    <lineage>
        <taxon>Eukaryota</taxon>
        <taxon>Viridiplantae</taxon>
        <taxon>Streptophyta</taxon>
        <taxon>Embryophyta</taxon>
        <taxon>Tracheophyta</taxon>
        <taxon>Spermatophyta</taxon>
        <taxon>Magnoliopsida</taxon>
        <taxon>eudicotyledons</taxon>
        <taxon>Gunneridae</taxon>
        <taxon>Pentapetalae</taxon>
        <taxon>rosids</taxon>
        <taxon>malvids</taxon>
        <taxon>Malvales</taxon>
        <taxon>Malvaceae</taxon>
        <taxon>Malvoideae</taxon>
        <taxon>Gossypium</taxon>
    </lineage>
</organism>
<comment type="caution">
    <text evidence="5">The sequence shown here is derived from an EMBL/GenBank/DDBJ whole genome shotgun (WGS) entry which is preliminary data.</text>
</comment>
<dbReference type="Proteomes" id="UP000325315">
    <property type="component" value="Unassembled WGS sequence"/>
</dbReference>
<dbReference type="InterPro" id="IPR015202">
    <property type="entry name" value="GO-like_E_set"/>
</dbReference>
<feature type="domain" description="Galactose oxidase-like Early set" evidence="4">
    <location>
        <begin position="278"/>
        <end position="373"/>
    </location>
</feature>
<dbReference type="EMBL" id="SMMG02000012">
    <property type="protein sequence ID" value="KAA3456205.1"/>
    <property type="molecule type" value="Genomic_DNA"/>
</dbReference>
<reference evidence="6" key="1">
    <citation type="journal article" date="2019" name="Plant Biotechnol. J.">
        <title>Genome sequencing of the Australian wild diploid species Gossypium australe highlights disease resistance and delayed gland morphogenesis.</title>
        <authorList>
            <person name="Cai Y."/>
            <person name="Cai X."/>
            <person name="Wang Q."/>
            <person name="Wang P."/>
            <person name="Zhang Y."/>
            <person name="Cai C."/>
            <person name="Xu Y."/>
            <person name="Wang K."/>
            <person name="Zhou Z."/>
            <person name="Wang C."/>
            <person name="Geng S."/>
            <person name="Li B."/>
            <person name="Dong Q."/>
            <person name="Hou Y."/>
            <person name="Wang H."/>
            <person name="Ai P."/>
            <person name="Liu Z."/>
            <person name="Yi F."/>
            <person name="Sun M."/>
            <person name="An G."/>
            <person name="Cheng J."/>
            <person name="Zhang Y."/>
            <person name="Shi Q."/>
            <person name="Xie Y."/>
            <person name="Shi X."/>
            <person name="Chang Y."/>
            <person name="Huang F."/>
            <person name="Chen Y."/>
            <person name="Hong S."/>
            <person name="Mi L."/>
            <person name="Sun Q."/>
            <person name="Zhang L."/>
            <person name="Zhou B."/>
            <person name="Peng R."/>
            <person name="Zhang X."/>
            <person name="Liu F."/>
        </authorList>
    </citation>
    <scope>NUCLEOTIDE SEQUENCE [LARGE SCALE GENOMIC DNA]</scope>
    <source>
        <strain evidence="6">cv. PA1801</strain>
    </source>
</reference>
<dbReference type="Gene3D" id="2.130.10.80">
    <property type="entry name" value="Galactose oxidase/kelch, beta-propeller"/>
    <property type="match status" value="3"/>
</dbReference>
<feature type="chain" id="PRO_5023093922" evidence="2">
    <location>
        <begin position="21"/>
        <end position="880"/>
    </location>
</feature>
<feature type="domain" description="Glyoxal oxidase N-terminal" evidence="3">
    <location>
        <begin position="48"/>
        <end position="192"/>
    </location>
</feature>
<dbReference type="CDD" id="cd02851">
    <property type="entry name" value="E_set_GO_C"/>
    <property type="match status" value="2"/>
</dbReference>
<feature type="signal peptide" evidence="2">
    <location>
        <begin position="1"/>
        <end position="20"/>
    </location>
</feature>
<feature type="domain" description="Galactose oxidase-like Early set" evidence="4">
    <location>
        <begin position="408"/>
        <end position="505"/>
    </location>
</feature>
<evidence type="ECO:0000313" key="6">
    <source>
        <dbReference type="Proteomes" id="UP000325315"/>
    </source>
</evidence>
<dbReference type="Pfam" id="PF07250">
    <property type="entry name" value="Glyoxal_oxid_N"/>
    <property type="match status" value="4"/>
</dbReference>
<dbReference type="PANTHER" id="PTHR32208">
    <property type="entry name" value="SECRETED PROTEIN-RELATED"/>
    <property type="match status" value="1"/>
</dbReference>
<evidence type="ECO:0000259" key="3">
    <source>
        <dbReference type="Pfam" id="PF07250"/>
    </source>
</evidence>
<dbReference type="AlphaFoldDB" id="A0A5B6URF3"/>
<dbReference type="SUPFAM" id="SSF50965">
    <property type="entry name" value="Galactose oxidase, central domain"/>
    <property type="match status" value="3"/>
</dbReference>
<evidence type="ECO:0000313" key="5">
    <source>
        <dbReference type="EMBL" id="KAA3456205.1"/>
    </source>
</evidence>
<keyword evidence="6" id="KW-1185">Reference proteome</keyword>
<dbReference type="InterPro" id="IPR009880">
    <property type="entry name" value="Glyoxal_oxidase_N"/>
</dbReference>
<feature type="domain" description="Glyoxal oxidase N-terminal" evidence="3">
    <location>
        <begin position="776"/>
        <end position="872"/>
    </location>
</feature>
<dbReference type="InterPro" id="IPR037293">
    <property type="entry name" value="Gal_Oxidase_central_sf"/>
</dbReference>
<dbReference type="InterPro" id="IPR013783">
    <property type="entry name" value="Ig-like_fold"/>
</dbReference>
<dbReference type="Gene3D" id="2.60.40.10">
    <property type="entry name" value="Immunoglobulins"/>
    <property type="match status" value="2"/>
</dbReference>
<proteinExistence type="predicted"/>
<dbReference type="SUPFAM" id="SSF81296">
    <property type="entry name" value="E set domains"/>
    <property type="match status" value="2"/>
</dbReference>
<gene>
    <name evidence="5" type="ORF">EPI10_019143</name>
</gene>
<dbReference type="Pfam" id="PF09118">
    <property type="entry name" value="GO-like_E_set"/>
    <property type="match status" value="2"/>
</dbReference>
<evidence type="ECO:0000256" key="1">
    <source>
        <dbReference type="ARBA" id="ARBA00022729"/>
    </source>
</evidence>
<dbReference type="OrthoDB" id="2019572at2759"/>
<feature type="domain" description="Glyoxal oxidase N-terminal" evidence="3">
    <location>
        <begin position="193"/>
        <end position="269"/>
    </location>
</feature>
<dbReference type="InterPro" id="IPR014756">
    <property type="entry name" value="Ig_E-set"/>
</dbReference>